<dbReference type="Proteomes" id="UP000319801">
    <property type="component" value="Unassembled WGS sequence"/>
</dbReference>
<dbReference type="SUPFAM" id="SSF49842">
    <property type="entry name" value="TNF-like"/>
    <property type="match status" value="1"/>
</dbReference>
<keyword evidence="6" id="KW-0812">Transmembrane</keyword>
<dbReference type="GO" id="GO:0005164">
    <property type="term" value="F:tumor necrosis factor receptor binding"/>
    <property type="evidence" value="ECO:0007669"/>
    <property type="project" value="InterPro"/>
</dbReference>
<evidence type="ECO:0000256" key="2">
    <source>
        <dbReference type="ARBA" id="ARBA00008670"/>
    </source>
</evidence>
<comment type="subcellular location">
    <subcellularLocation>
        <location evidence="1">Membrane</location>
    </subcellularLocation>
</comment>
<dbReference type="EMBL" id="VCAZ01000163">
    <property type="protein sequence ID" value="TTA69416.1"/>
    <property type="molecule type" value="Genomic_DNA"/>
</dbReference>
<dbReference type="PANTHER" id="PTHR11471">
    <property type="entry name" value="TUMOR NECROSIS FACTOR FAMILY MEMBER"/>
    <property type="match status" value="1"/>
</dbReference>
<feature type="region of interest" description="Disordered" evidence="5">
    <location>
        <begin position="71"/>
        <end position="107"/>
    </location>
</feature>
<evidence type="ECO:0000256" key="3">
    <source>
        <dbReference type="ARBA" id="ARBA00022514"/>
    </source>
</evidence>
<evidence type="ECO:0000256" key="1">
    <source>
        <dbReference type="ARBA" id="ARBA00004370"/>
    </source>
</evidence>
<keyword evidence="6" id="KW-1133">Transmembrane helix</keyword>
<reference evidence="8 9" key="1">
    <citation type="journal article" date="2019" name="Genome Biol. Evol.">
        <title>Whole-Genome Sequencing of the Giant Devil Catfish, Bagarius yarrelli.</title>
        <authorList>
            <person name="Jiang W."/>
            <person name="Lv Y."/>
            <person name="Cheng L."/>
            <person name="Yang K."/>
            <person name="Chao B."/>
            <person name="Wang X."/>
            <person name="Li Y."/>
            <person name="Pan X."/>
            <person name="You X."/>
            <person name="Zhang Y."/>
            <person name="Yang J."/>
            <person name="Li J."/>
            <person name="Zhang X."/>
            <person name="Liu S."/>
            <person name="Sun C."/>
            <person name="Yang J."/>
            <person name="Shi Q."/>
        </authorList>
    </citation>
    <scope>NUCLEOTIDE SEQUENCE [LARGE SCALE GENOMIC DNA]</scope>
    <source>
        <strain evidence="8">JWS20170419001</strain>
        <tissue evidence="8">Muscle</tissue>
    </source>
</reference>
<dbReference type="InterPro" id="IPR006052">
    <property type="entry name" value="TNF_dom"/>
</dbReference>
<dbReference type="GO" id="GO:0005615">
    <property type="term" value="C:extracellular space"/>
    <property type="evidence" value="ECO:0007669"/>
    <property type="project" value="UniProtKB-KW"/>
</dbReference>
<dbReference type="OrthoDB" id="6072476at2759"/>
<comment type="caution">
    <text evidence="8">The sequence shown here is derived from an EMBL/GenBank/DDBJ whole genome shotgun (WGS) entry which is preliminary data.</text>
</comment>
<evidence type="ECO:0000313" key="9">
    <source>
        <dbReference type="Proteomes" id="UP000319801"/>
    </source>
</evidence>
<keyword evidence="9" id="KW-1185">Reference proteome</keyword>
<dbReference type="GO" id="GO:0016020">
    <property type="term" value="C:membrane"/>
    <property type="evidence" value="ECO:0007669"/>
    <property type="project" value="UniProtKB-SubCell"/>
</dbReference>
<name>A0A556V8W9_BAGYA</name>
<accession>A0A556V8W9</accession>
<dbReference type="Gene3D" id="2.60.120.40">
    <property type="match status" value="1"/>
</dbReference>
<feature type="transmembrane region" description="Helical" evidence="6">
    <location>
        <begin position="39"/>
        <end position="58"/>
    </location>
</feature>
<dbReference type="PROSITE" id="PS50049">
    <property type="entry name" value="THD_2"/>
    <property type="match status" value="1"/>
</dbReference>
<keyword evidence="4 6" id="KW-0472">Membrane</keyword>
<protein>
    <recommendedName>
        <fullName evidence="7">THD domain-containing protein</fullName>
    </recommendedName>
</protein>
<gene>
    <name evidence="8" type="ORF">Baya_14343</name>
</gene>
<feature type="domain" description="THD" evidence="7">
    <location>
        <begin position="108"/>
        <end position="238"/>
    </location>
</feature>
<organism evidence="8 9">
    <name type="scientific">Bagarius yarrelli</name>
    <name type="common">Goonch</name>
    <name type="synonym">Bagrus yarrelli</name>
    <dbReference type="NCBI Taxonomy" id="175774"/>
    <lineage>
        <taxon>Eukaryota</taxon>
        <taxon>Metazoa</taxon>
        <taxon>Chordata</taxon>
        <taxon>Craniata</taxon>
        <taxon>Vertebrata</taxon>
        <taxon>Euteleostomi</taxon>
        <taxon>Actinopterygii</taxon>
        <taxon>Neopterygii</taxon>
        <taxon>Teleostei</taxon>
        <taxon>Ostariophysi</taxon>
        <taxon>Siluriformes</taxon>
        <taxon>Sisoridae</taxon>
        <taxon>Sisorinae</taxon>
        <taxon>Bagarius</taxon>
    </lineage>
</organism>
<dbReference type="GO" id="GO:0005125">
    <property type="term" value="F:cytokine activity"/>
    <property type="evidence" value="ECO:0007669"/>
    <property type="project" value="UniProtKB-KW"/>
</dbReference>
<dbReference type="AlphaFoldDB" id="A0A556V8W9"/>
<dbReference type="Pfam" id="PF00229">
    <property type="entry name" value="TNF"/>
    <property type="match status" value="1"/>
</dbReference>
<dbReference type="GO" id="GO:0006955">
    <property type="term" value="P:immune response"/>
    <property type="evidence" value="ECO:0007669"/>
    <property type="project" value="InterPro"/>
</dbReference>
<evidence type="ECO:0000259" key="7">
    <source>
        <dbReference type="PROSITE" id="PS50049"/>
    </source>
</evidence>
<keyword evidence="3" id="KW-0202">Cytokine</keyword>
<dbReference type="InterPro" id="IPR008983">
    <property type="entry name" value="Tumour_necrosis_fac-like_dom"/>
</dbReference>
<evidence type="ECO:0000256" key="6">
    <source>
        <dbReference type="SAM" id="Phobius"/>
    </source>
</evidence>
<feature type="compositionally biased region" description="Polar residues" evidence="5">
    <location>
        <begin position="71"/>
        <end position="85"/>
    </location>
</feature>
<evidence type="ECO:0000313" key="8">
    <source>
        <dbReference type="EMBL" id="TTA69416.1"/>
    </source>
</evidence>
<evidence type="ECO:0000256" key="5">
    <source>
        <dbReference type="SAM" id="MobiDB-lite"/>
    </source>
</evidence>
<comment type="similarity">
    <text evidence="2">Belongs to the tumor necrosis factor family.</text>
</comment>
<dbReference type="PANTHER" id="PTHR11471:SF34">
    <property type="entry name" value="TUMOR NECROSIS FACTOR LIGAND SUPERFAMILY MEMBER 14"/>
    <property type="match status" value="1"/>
</dbReference>
<evidence type="ECO:0000256" key="4">
    <source>
        <dbReference type="ARBA" id="ARBA00023136"/>
    </source>
</evidence>
<proteinExistence type="inferred from homology"/>
<sequence>MANAHVKYPPVYVVNGGTGLPPPLPPKPGLKRIQTRRNYLIQNLLLALVCLALGGLLVEGCLIYQLHRATNTTEPDPEQAKTSAQKGEKTNVFPMKPRPPLMLNPSKPLAHLTDANKPAKKGIMKWNENKNSVLHQLKYRDGTLIIQKEGYYYVYSKLSYNADGPSFIQTVEKNSTRFLGRSITLLRYSRYNPKPPNKGNISKENLPQTLRWNVPDDTPRTGNGIRHVGKEWREFQKK</sequence>